<reference evidence="2 3" key="1">
    <citation type="submission" date="2013-02" db="EMBL/GenBank/DDBJ databases">
        <title>The Genome Sequence of Acinetobacter nosocomialis NIPH 386.</title>
        <authorList>
            <consortium name="The Broad Institute Genome Sequencing Platform"/>
            <consortium name="The Broad Institute Genome Sequencing Center for Infectious Disease"/>
            <person name="Cerqueira G."/>
            <person name="Feldgarden M."/>
            <person name="Courvalin P."/>
            <person name="Perichon B."/>
            <person name="Grillot-Courvalin C."/>
            <person name="Clermont D."/>
            <person name="Rocha E."/>
            <person name="Yoon E.-J."/>
            <person name="Nemec A."/>
            <person name="Walker B."/>
            <person name="Young S.K."/>
            <person name="Zeng Q."/>
            <person name="Gargeya S."/>
            <person name="Fitzgerald M."/>
            <person name="Haas B."/>
            <person name="Abouelleil A."/>
            <person name="Alvarado L."/>
            <person name="Arachchi H.M."/>
            <person name="Berlin A.M."/>
            <person name="Chapman S.B."/>
            <person name="Dewar J."/>
            <person name="Goldberg J."/>
            <person name="Griggs A."/>
            <person name="Gujja S."/>
            <person name="Hansen M."/>
            <person name="Howarth C."/>
            <person name="Imamovic A."/>
            <person name="Larimer J."/>
            <person name="McCowan C."/>
            <person name="Murphy C."/>
            <person name="Neiman D."/>
            <person name="Pearson M."/>
            <person name="Priest M."/>
            <person name="Roberts A."/>
            <person name="Saif S."/>
            <person name="Shea T."/>
            <person name="Sisk P."/>
            <person name="Sykes S."/>
            <person name="Wortman J."/>
            <person name="Nusbaum C."/>
            <person name="Birren B."/>
        </authorList>
    </citation>
    <scope>NUCLEOTIDE SEQUENCE [LARGE SCALE GENOMIC DNA]</scope>
    <source>
        <strain evidence="2 3">NIPH 386</strain>
    </source>
</reference>
<proteinExistence type="predicted"/>
<dbReference type="EMBL" id="APPP01000013">
    <property type="protein sequence ID" value="ENV40933.1"/>
    <property type="molecule type" value="Genomic_DNA"/>
</dbReference>
<name>A0AAV3IMQ3_ACINO</name>
<dbReference type="InterPro" id="IPR026454">
    <property type="entry name" value="Rhombotarget_A"/>
</dbReference>
<sequence length="402" mass="42670">MLKRSIAFALLAAAGHAYSADIQVTSLADEDKDDTVCTLREAVQFLNYRGSSNAADVEKYANGYHGCGNKDASSNIILQRDQEYSLNSRITITAPLTISTVKNDSTLVDTDQPGSHNATIKMVGTDQLFKIDDGSVEKASFAVTLSDLNLQGAGANSNVLTGGLILNHEKLTIQNSRLIGGYANQGGAIYNQGLLSKTGQTAGFVTIINSLIQNNKATQGGVIYSEQPLYLVTQSVVRDNEVSSADGALFYGATKFDDESTGGYLNVRAIGFSNSTFFHNKVGFIANIKDGMFVNNITMIKNAAGLFLDAPQGNASVSNSILVGNGVNCTPNTNDQTVVQSNLVTTDCNRNASAKLPNILLPTSEKLIAGDSDEGICDVTAKDGLLCPFNTPKDSFLGFFKP</sequence>
<feature type="signal peptide" evidence="1">
    <location>
        <begin position="1"/>
        <end position="19"/>
    </location>
</feature>
<dbReference type="AlphaFoldDB" id="A0AAV3IMQ3"/>
<dbReference type="InterPro" id="IPR026457">
    <property type="entry name" value="CSLREA_Nterm"/>
</dbReference>
<evidence type="ECO:0000313" key="2">
    <source>
        <dbReference type="EMBL" id="ENV40933.1"/>
    </source>
</evidence>
<organism evidence="2 3">
    <name type="scientific">Acinetobacter nosocomialis NIPH 386</name>
    <dbReference type="NCBI Taxonomy" id="1217985"/>
    <lineage>
        <taxon>Bacteria</taxon>
        <taxon>Pseudomonadati</taxon>
        <taxon>Pseudomonadota</taxon>
        <taxon>Gammaproteobacteria</taxon>
        <taxon>Moraxellales</taxon>
        <taxon>Moraxellaceae</taxon>
        <taxon>Acinetobacter</taxon>
        <taxon>Acinetobacter calcoaceticus/baumannii complex</taxon>
    </lineage>
</organism>
<dbReference type="NCBIfam" id="TIGR04212">
    <property type="entry name" value="GlyGly_RbtA"/>
    <property type="match status" value="1"/>
</dbReference>
<evidence type="ECO:0000313" key="3">
    <source>
        <dbReference type="Proteomes" id="UP000013028"/>
    </source>
</evidence>
<dbReference type="Proteomes" id="UP000013028">
    <property type="component" value="Unassembled WGS sequence"/>
</dbReference>
<keyword evidence="1" id="KW-0732">Signal</keyword>
<protein>
    <submittedName>
        <fullName evidence="2">Rhombotarget A</fullName>
    </submittedName>
</protein>
<comment type="caution">
    <text evidence="2">The sequence shown here is derived from an EMBL/GenBank/DDBJ whole genome shotgun (WGS) entry which is preliminary data.</text>
</comment>
<evidence type="ECO:0000256" key="1">
    <source>
        <dbReference type="SAM" id="SignalP"/>
    </source>
</evidence>
<dbReference type="NCBIfam" id="TIGR04214">
    <property type="entry name" value="CSLREA_Nterm"/>
    <property type="match status" value="1"/>
</dbReference>
<dbReference type="SUPFAM" id="SSF51126">
    <property type="entry name" value="Pectin lyase-like"/>
    <property type="match status" value="1"/>
</dbReference>
<dbReference type="InterPro" id="IPR011050">
    <property type="entry name" value="Pectin_lyase_fold/virulence"/>
</dbReference>
<gene>
    <name evidence="2" type="ORF">F958_01634</name>
</gene>
<accession>A0AAV3IMQ3</accession>
<feature type="chain" id="PRO_5043696759" evidence="1">
    <location>
        <begin position="20"/>
        <end position="402"/>
    </location>
</feature>